<evidence type="ECO:0000256" key="1">
    <source>
        <dbReference type="ARBA" id="ARBA00023012"/>
    </source>
</evidence>
<dbReference type="PROSITE" id="PS50894">
    <property type="entry name" value="HPT"/>
    <property type="match status" value="1"/>
</dbReference>
<reference evidence="4" key="1">
    <citation type="journal article" date="2023" name="Int. J. Syst. Evol. Microbiol.">
        <title>Methylocystis iwaonis sp. nov., a type II methane-oxidizing bacterium from surface soil of a rice paddy field in Japan, and emended description of the genus Methylocystis (ex Whittenbury et al. 1970) Bowman et al. 1993.</title>
        <authorList>
            <person name="Kaise H."/>
            <person name="Sawadogo J.B."/>
            <person name="Alam M.S."/>
            <person name="Ueno C."/>
            <person name="Dianou D."/>
            <person name="Shinjo R."/>
            <person name="Asakawa S."/>
        </authorList>
    </citation>
    <scope>NUCLEOTIDE SEQUENCE</scope>
    <source>
        <strain evidence="4">LMG27198</strain>
    </source>
</reference>
<comment type="caution">
    <text evidence="4">The sequence shown here is derived from an EMBL/GenBank/DDBJ whole genome shotgun (WGS) entry which is preliminary data.</text>
</comment>
<dbReference type="Proteomes" id="UP001144323">
    <property type="component" value="Unassembled WGS sequence"/>
</dbReference>
<name>A0A9W6GTM2_9HYPH</name>
<evidence type="ECO:0000259" key="3">
    <source>
        <dbReference type="PROSITE" id="PS50894"/>
    </source>
</evidence>
<proteinExistence type="predicted"/>
<keyword evidence="1" id="KW-0902">Two-component regulatory system</keyword>
<dbReference type="RefSeq" id="WP_281801949.1">
    <property type="nucleotide sequence ID" value="NZ_BSEC01000001.1"/>
</dbReference>
<protein>
    <recommendedName>
        <fullName evidence="3">HPt domain-containing protein</fullName>
    </recommendedName>
</protein>
<evidence type="ECO:0000256" key="2">
    <source>
        <dbReference type="PROSITE-ProRule" id="PRU00110"/>
    </source>
</evidence>
<feature type="domain" description="HPt" evidence="3">
    <location>
        <begin position="1"/>
        <end position="100"/>
    </location>
</feature>
<dbReference type="GO" id="GO:0004672">
    <property type="term" value="F:protein kinase activity"/>
    <property type="evidence" value="ECO:0007669"/>
    <property type="project" value="UniProtKB-ARBA"/>
</dbReference>
<dbReference type="CDD" id="cd00088">
    <property type="entry name" value="HPT"/>
    <property type="match status" value="1"/>
</dbReference>
<organism evidence="4 5">
    <name type="scientific">Methylocystis echinoides</name>
    <dbReference type="NCBI Taxonomy" id="29468"/>
    <lineage>
        <taxon>Bacteria</taxon>
        <taxon>Pseudomonadati</taxon>
        <taxon>Pseudomonadota</taxon>
        <taxon>Alphaproteobacteria</taxon>
        <taxon>Hyphomicrobiales</taxon>
        <taxon>Methylocystaceae</taxon>
        <taxon>Methylocystis</taxon>
    </lineage>
</organism>
<dbReference type="Pfam" id="PF01627">
    <property type="entry name" value="Hpt"/>
    <property type="match status" value="1"/>
</dbReference>
<dbReference type="AlphaFoldDB" id="A0A9W6GTM2"/>
<evidence type="ECO:0000313" key="5">
    <source>
        <dbReference type="Proteomes" id="UP001144323"/>
    </source>
</evidence>
<dbReference type="InterPro" id="IPR036641">
    <property type="entry name" value="HPT_dom_sf"/>
</dbReference>
<keyword evidence="2" id="KW-0597">Phosphoprotein</keyword>
<feature type="modified residue" description="Phosphohistidine" evidence="2">
    <location>
        <position position="44"/>
    </location>
</feature>
<keyword evidence="5" id="KW-1185">Reference proteome</keyword>
<dbReference type="InterPro" id="IPR051315">
    <property type="entry name" value="Bact_Chemotaxis_CheA"/>
</dbReference>
<dbReference type="InterPro" id="IPR008207">
    <property type="entry name" value="Sig_transdc_His_kin_Hpt_dom"/>
</dbReference>
<dbReference type="SMART" id="SM00073">
    <property type="entry name" value="HPT"/>
    <property type="match status" value="1"/>
</dbReference>
<dbReference type="GO" id="GO:0000160">
    <property type="term" value="P:phosphorelay signal transduction system"/>
    <property type="evidence" value="ECO:0007669"/>
    <property type="project" value="UniProtKB-KW"/>
</dbReference>
<dbReference type="PANTHER" id="PTHR43395:SF1">
    <property type="entry name" value="CHEMOTAXIS PROTEIN CHEA"/>
    <property type="match status" value="1"/>
</dbReference>
<dbReference type="EMBL" id="BSEC01000001">
    <property type="protein sequence ID" value="GLI92625.1"/>
    <property type="molecule type" value="Genomic_DNA"/>
</dbReference>
<evidence type="ECO:0000313" key="4">
    <source>
        <dbReference type="EMBL" id="GLI92625.1"/>
    </source>
</evidence>
<sequence>MDDLLKDFLQEATEHIDAASSELLRFEKDQGDSALIASLFRHIHTIKGSCGFLNLPRIAKLTHATESLIGPLREGATATPAHVSLIFAAVDRLATILSEIACAQMEPEGDDSVLLRQI</sequence>
<dbReference type="Gene3D" id="1.20.120.160">
    <property type="entry name" value="HPT domain"/>
    <property type="match status" value="1"/>
</dbReference>
<gene>
    <name evidence="4" type="ORF">LMG27198_16170</name>
</gene>
<accession>A0A9W6GTM2</accession>
<dbReference type="SUPFAM" id="SSF47226">
    <property type="entry name" value="Histidine-containing phosphotransfer domain, HPT domain"/>
    <property type="match status" value="1"/>
</dbReference>
<dbReference type="PANTHER" id="PTHR43395">
    <property type="entry name" value="SENSOR HISTIDINE KINASE CHEA"/>
    <property type="match status" value="1"/>
</dbReference>